<dbReference type="EMBL" id="JAHRIP010009669">
    <property type="protein sequence ID" value="MEQ2282915.1"/>
    <property type="molecule type" value="Genomic_DNA"/>
</dbReference>
<dbReference type="Proteomes" id="UP001469553">
    <property type="component" value="Unassembled WGS sequence"/>
</dbReference>
<evidence type="ECO:0000313" key="2">
    <source>
        <dbReference type="Proteomes" id="UP001469553"/>
    </source>
</evidence>
<protein>
    <submittedName>
        <fullName evidence="1">Uncharacterized protein</fullName>
    </submittedName>
</protein>
<comment type="caution">
    <text evidence="1">The sequence shown here is derived from an EMBL/GenBank/DDBJ whole genome shotgun (WGS) entry which is preliminary data.</text>
</comment>
<sequence>MFFIAFGLMNETNTIASKETEKNGHKRAAPFQFIFLGLPYILYRTKPPSTPCLNPTQSNCSVTFLSGSLPSFVPFLPTWHHIPSCRFLQSFLLFSISTHCFQQAHIQPVTYIIDTFINPGFVLWQKGVGYPSGATLIAK</sequence>
<accession>A0ABV0XN74</accession>
<organism evidence="1 2">
    <name type="scientific">Ameca splendens</name>
    <dbReference type="NCBI Taxonomy" id="208324"/>
    <lineage>
        <taxon>Eukaryota</taxon>
        <taxon>Metazoa</taxon>
        <taxon>Chordata</taxon>
        <taxon>Craniata</taxon>
        <taxon>Vertebrata</taxon>
        <taxon>Euteleostomi</taxon>
        <taxon>Actinopterygii</taxon>
        <taxon>Neopterygii</taxon>
        <taxon>Teleostei</taxon>
        <taxon>Neoteleostei</taxon>
        <taxon>Acanthomorphata</taxon>
        <taxon>Ovalentaria</taxon>
        <taxon>Atherinomorphae</taxon>
        <taxon>Cyprinodontiformes</taxon>
        <taxon>Goodeidae</taxon>
        <taxon>Ameca</taxon>
    </lineage>
</organism>
<evidence type="ECO:0000313" key="1">
    <source>
        <dbReference type="EMBL" id="MEQ2282915.1"/>
    </source>
</evidence>
<name>A0ABV0XN74_9TELE</name>
<reference evidence="1 2" key="1">
    <citation type="submission" date="2021-06" db="EMBL/GenBank/DDBJ databases">
        <authorList>
            <person name="Palmer J.M."/>
        </authorList>
    </citation>
    <scope>NUCLEOTIDE SEQUENCE [LARGE SCALE GENOMIC DNA]</scope>
    <source>
        <strain evidence="1 2">AS_MEX2019</strain>
        <tissue evidence="1">Muscle</tissue>
    </source>
</reference>
<gene>
    <name evidence="1" type="ORF">AMECASPLE_005697</name>
</gene>
<proteinExistence type="predicted"/>
<keyword evidence="2" id="KW-1185">Reference proteome</keyword>